<evidence type="ECO:0000313" key="1">
    <source>
        <dbReference type="EMBL" id="JAE19644.1"/>
    </source>
</evidence>
<name>A0A0A9G890_ARUDO</name>
<dbReference type="AlphaFoldDB" id="A0A0A9G890"/>
<reference evidence="1" key="1">
    <citation type="submission" date="2014-09" db="EMBL/GenBank/DDBJ databases">
        <authorList>
            <person name="Magalhaes I.L.F."/>
            <person name="Oliveira U."/>
            <person name="Santos F.R."/>
            <person name="Vidigal T.H.D.A."/>
            <person name="Brescovit A.D."/>
            <person name="Santos A.J."/>
        </authorList>
    </citation>
    <scope>NUCLEOTIDE SEQUENCE</scope>
    <source>
        <tissue evidence="1">Shoot tissue taken approximately 20 cm above the soil surface</tissue>
    </source>
</reference>
<organism evidence="1">
    <name type="scientific">Arundo donax</name>
    <name type="common">Giant reed</name>
    <name type="synonym">Donax arundinaceus</name>
    <dbReference type="NCBI Taxonomy" id="35708"/>
    <lineage>
        <taxon>Eukaryota</taxon>
        <taxon>Viridiplantae</taxon>
        <taxon>Streptophyta</taxon>
        <taxon>Embryophyta</taxon>
        <taxon>Tracheophyta</taxon>
        <taxon>Spermatophyta</taxon>
        <taxon>Magnoliopsida</taxon>
        <taxon>Liliopsida</taxon>
        <taxon>Poales</taxon>
        <taxon>Poaceae</taxon>
        <taxon>PACMAD clade</taxon>
        <taxon>Arundinoideae</taxon>
        <taxon>Arundineae</taxon>
        <taxon>Arundo</taxon>
    </lineage>
</organism>
<dbReference type="EMBL" id="GBRH01178252">
    <property type="protein sequence ID" value="JAE19644.1"/>
    <property type="molecule type" value="Transcribed_RNA"/>
</dbReference>
<reference evidence="1" key="2">
    <citation type="journal article" date="2015" name="Data Brief">
        <title>Shoot transcriptome of the giant reed, Arundo donax.</title>
        <authorList>
            <person name="Barrero R.A."/>
            <person name="Guerrero F.D."/>
            <person name="Moolhuijzen P."/>
            <person name="Goolsby J.A."/>
            <person name="Tidwell J."/>
            <person name="Bellgard S.E."/>
            <person name="Bellgard M.I."/>
        </authorList>
    </citation>
    <scope>NUCLEOTIDE SEQUENCE</scope>
    <source>
        <tissue evidence="1">Shoot tissue taken approximately 20 cm above the soil surface</tissue>
    </source>
</reference>
<protein>
    <submittedName>
        <fullName evidence="1">Uncharacterized protein</fullName>
    </submittedName>
</protein>
<sequence>MALLQCLSFLGKMWQNDQYKGDSVQQDLKPLVRIIRVLLTTSRSVVFRALHDPLPAQCTVVALASHAQ</sequence>
<accession>A0A0A9G890</accession>
<proteinExistence type="predicted"/>